<dbReference type="AlphaFoldDB" id="A0A915BCV3"/>
<keyword evidence="2" id="KW-0812">Transmembrane</keyword>
<protein>
    <submittedName>
        <fullName evidence="4">Uncharacterized protein</fullName>
    </submittedName>
</protein>
<feature type="transmembrane region" description="Helical" evidence="2">
    <location>
        <begin position="7"/>
        <end position="33"/>
    </location>
</feature>
<evidence type="ECO:0000313" key="4">
    <source>
        <dbReference type="WBParaSite" id="PgR034_g092_t01"/>
    </source>
</evidence>
<keyword evidence="2" id="KW-1133">Transmembrane helix</keyword>
<dbReference type="Proteomes" id="UP000887569">
    <property type="component" value="Unplaced"/>
</dbReference>
<feature type="compositionally biased region" description="Basic and acidic residues" evidence="1">
    <location>
        <begin position="77"/>
        <end position="90"/>
    </location>
</feature>
<organism evidence="3 4">
    <name type="scientific">Parascaris univalens</name>
    <name type="common">Nematode worm</name>
    <dbReference type="NCBI Taxonomy" id="6257"/>
    <lineage>
        <taxon>Eukaryota</taxon>
        <taxon>Metazoa</taxon>
        <taxon>Ecdysozoa</taxon>
        <taxon>Nematoda</taxon>
        <taxon>Chromadorea</taxon>
        <taxon>Rhabditida</taxon>
        <taxon>Spirurina</taxon>
        <taxon>Ascaridomorpha</taxon>
        <taxon>Ascaridoidea</taxon>
        <taxon>Ascarididae</taxon>
        <taxon>Parascaris</taxon>
    </lineage>
</organism>
<evidence type="ECO:0000256" key="2">
    <source>
        <dbReference type="SAM" id="Phobius"/>
    </source>
</evidence>
<keyword evidence="3" id="KW-1185">Reference proteome</keyword>
<proteinExistence type="predicted"/>
<keyword evidence="2" id="KW-0472">Membrane</keyword>
<sequence>AHERGGCICAFISMAFITLTLAIFIVILLYLLVNRYSTGGNSTPLRQKIQSKEKISENKSDEEVEVIYRCLEKVSDNHKKDESTDGEERKSKNKSYFVERNEAENTLAGIDPPINTSSIASIRVNGPLEKSNETSTSKINNGNVEEAINMQPTTTKQNAIMSVSGDTAKPIPDFTFNRLNVTLPASESFDRLLQTALPLSETSTTSSITRTDNFNVSCKGSLSNGSGEELHIGPSRNDHPSTAINKTPQFYSGNKDIDAIISDAQKKAEKALEETQKLQYGNICDGEPTKAEIQRTNLCQVQIAYSEDMQIGNDMGVAADTGGQYERRNRDDPH</sequence>
<accession>A0A915BCV3</accession>
<feature type="region of interest" description="Disordered" evidence="1">
    <location>
        <begin position="77"/>
        <end position="98"/>
    </location>
</feature>
<reference evidence="4" key="1">
    <citation type="submission" date="2022-11" db="UniProtKB">
        <authorList>
            <consortium name="WormBaseParasite"/>
        </authorList>
    </citation>
    <scope>IDENTIFICATION</scope>
</reference>
<feature type="region of interest" description="Disordered" evidence="1">
    <location>
        <begin position="223"/>
        <end position="244"/>
    </location>
</feature>
<dbReference type="WBParaSite" id="PgR034_g092_t01">
    <property type="protein sequence ID" value="PgR034_g092_t01"/>
    <property type="gene ID" value="PgR034_g092"/>
</dbReference>
<evidence type="ECO:0000256" key="1">
    <source>
        <dbReference type="SAM" id="MobiDB-lite"/>
    </source>
</evidence>
<name>A0A915BCV3_PARUN</name>
<feature type="compositionally biased region" description="Basic and acidic residues" evidence="1">
    <location>
        <begin position="228"/>
        <end position="239"/>
    </location>
</feature>
<evidence type="ECO:0000313" key="3">
    <source>
        <dbReference type="Proteomes" id="UP000887569"/>
    </source>
</evidence>